<keyword evidence="1" id="KW-0472">Membrane</keyword>
<proteinExistence type="predicted"/>
<gene>
    <name evidence="2" type="ORF">DEH84_03260</name>
</gene>
<dbReference type="Proteomes" id="UP000244892">
    <property type="component" value="Chromosome"/>
</dbReference>
<keyword evidence="1" id="KW-0812">Transmembrane</keyword>
<dbReference type="KEGG" id="aon:DEH84_03260"/>
<evidence type="ECO:0000313" key="2">
    <source>
        <dbReference type="EMBL" id="AWI52549.1"/>
    </source>
</evidence>
<sequence>MPMQRRPWRPAGVDGQAVALPMSTAVASMRPVHVASRRTLVAIVVGVCLAHVAGWWAWRTGPTQLAHRAAQVAPGWQVRMVARPADRGADDAGLPAAGLAPSQALARVPHRVPDALPEKPATAAASGIVPAPGWHPTAFRPAHELDVAPTPETDWWLDEALLQQQGRARLTIALWVSAQGQIVRWRLLHAEPPGEWAALALTRLPQTPMRPGQWHGQPQAAHLVIEIASDDESYR</sequence>
<feature type="transmembrane region" description="Helical" evidence="1">
    <location>
        <begin position="39"/>
        <end position="58"/>
    </location>
</feature>
<evidence type="ECO:0000256" key="1">
    <source>
        <dbReference type="SAM" id="Phobius"/>
    </source>
</evidence>
<accession>A0A2U8FNI1</accession>
<evidence type="ECO:0000313" key="3">
    <source>
        <dbReference type="Proteomes" id="UP000244892"/>
    </source>
</evidence>
<organism evidence="2 3">
    <name type="scientific">Aquabacterium olei</name>
    <dbReference type="NCBI Taxonomy" id="1296669"/>
    <lineage>
        <taxon>Bacteria</taxon>
        <taxon>Pseudomonadati</taxon>
        <taxon>Pseudomonadota</taxon>
        <taxon>Betaproteobacteria</taxon>
        <taxon>Burkholderiales</taxon>
        <taxon>Aquabacterium</taxon>
    </lineage>
</organism>
<keyword evidence="1" id="KW-1133">Transmembrane helix</keyword>
<protein>
    <submittedName>
        <fullName evidence="2">Uncharacterized protein</fullName>
    </submittedName>
</protein>
<reference evidence="2 3" key="1">
    <citation type="submission" date="2018-05" db="EMBL/GenBank/DDBJ databases">
        <title>complete genome sequence of Aquabacterium olei NBRC 110486.</title>
        <authorList>
            <person name="Tang B."/>
            <person name="Chang J."/>
            <person name="Zhang L."/>
            <person name="Yang H."/>
        </authorList>
    </citation>
    <scope>NUCLEOTIDE SEQUENCE [LARGE SCALE GENOMIC DNA]</scope>
    <source>
        <strain evidence="2 3">NBRC 110486</strain>
    </source>
</reference>
<dbReference type="AlphaFoldDB" id="A0A2U8FNI1"/>
<dbReference type="EMBL" id="CP029210">
    <property type="protein sequence ID" value="AWI52549.1"/>
    <property type="molecule type" value="Genomic_DNA"/>
</dbReference>
<keyword evidence="3" id="KW-1185">Reference proteome</keyword>
<name>A0A2U8FNI1_9BURK</name>